<feature type="binding site" evidence="14">
    <location>
        <position position="117"/>
    </location>
    <ligand>
        <name>[4Fe-4S] cluster</name>
        <dbReference type="ChEBI" id="CHEBI:49883"/>
    </ligand>
</feature>
<dbReference type="GO" id="GO:0051539">
    <property type="term" value="F:4 iron, 4 sulfur cluster binding"/>
    <property type="evidence" value="ECO:0007669"/>
    <property type="project" value="UniProtKB-UniRule"/>
</dbReference>
<feature type="binding site" evidence="14">
    <location>
        <position position="200"/>
    </location>
    <ligand>
        <name>[4Fe-4S] cluster</name>
        <dbReference type="ChEBI" id="CHEBI:49883"/>
    </ligand>
</feature>
<dbReference type="AlphaFoldDB" id="A0A7M1S3E4"/>
<evidence type="ECO:0000313" key="16">
    <source>
        <dbReference type="EMBL" id="QOR61239.1"/>
    </source>
</evidence>
<evidence type="ECO:0000256" key="1">
    <source>
        <dbReference type="ARBA" id="ARBA00009732"/>
    </source>
</evidence>
<dbReference type="InterPro" id="IPR014729">
    <property type="entry name" value="Rossmann-like_a/b/a_fold"/>
</dbReference>
<comment type="cofactor">
    <cofactor evidence="14">
        <name>[4Fe-4S] cluster</name>
        <dbReference type="ChEBI" id="CHEBI:49883"/>
    </cofactor>
    <text evidence="14">Binds 1 [4Fe-4S] cluster per subunit.</text>
</comment>
<sequence length="241" mass="28094">MQLQIEGINKELQNASVHEVLKYFLEKYKDRVSLSSSFGAEDQVLTDLILNIDADTHIFTLDTGRLHPETYDVMDATNLKYNTKIAVYFPEASNVEALYRTQGVNGHYESIEKRKHCCFVRKIEPLQRALKDVDVWITGLRSEQSVTRQQMPLVEYDEKFKVIKVNPLIAWSEKEVWEYIKEHNVPYNKLHDQGFPSIGCAPCTRAVEEGEDIRSGRWWWESPEHKECGLHKGDKHAKRDR</sequence>
<dbReference type="GO" id="GO:0046872">
    <property type="term" value="F:metal ion binding"/>
    <property type="evidence" value="ECO:0007669"/>
    <property type="project" value="UniProtKB-KW"/>
</dbReference>
<keyword evidence="3 14" id="KW-0479">Metal-binding</keyword>
<feature type="domain" description="Phosphoadenosine phosphosulphate reductase" evidence="15">
    <location>
        <begin position="32"/>
        <end position="206"/>
    </location>
</feature>
<evidence type="ECO:0000256" key="12">
    <source>
        <dbReference type="ARBA" id="ARBA00032041"/>
    </source>
</evidence>
<feature type="binding site" evidence="14">
    <location>
        <position position="118"/>
    </location>
    <ligand>
        <name>[4Fe-4S] cluster</name>
        <dbReference type="ChEBI" id="CHEBI:49883"/>
    </ligand>
</feature>
<dbReference type="SUPFAM" id="SSF52402">
    <property type="entry name" value="Adenine nucleotide alpha hydrolases-like"/>
    <property type="match status" value="1"/>
</dbReference>
<evidence type="ECO:0000313" key="17">
    <source>
        <dbReference type="Proteomes" id="UP000595074"/>
    </source>
</evidence>
<evidence type="ECO:0000256" key="3">
    <source>
        <dbReference type="ARBA" id="ARBA00022723"/>
    </source>
</evidence>
<comment type="similarity">
    <text evidence="1 14">Belongs to the PAPS reductase family. CysH subfamily.</text>
</comment>
<keyword evidence="5 14" id="KW-0408">Iron</keyword>
<keyword evidence="4 14" id="KW-0560">Oxidoreductase</keyword>
<comment type="function">
    <text evidence="7 14">Catalyzes the formation of sulfite from adenosine 5'-phosphosulfate (APS) using thioredoxin as an electron donor.</text>
</comment>
<dbReference type="InterPro" id="IPR004511">
    <property type="entry name" value="PAPS/APS_Rdtase"/>
</dbReference>
<accession>A0A7M1S3E4</accession>
<keyword evidence="2 14" id="KW-0963">Cytoplasm</keyword>
<evidence type="ECO:0000256" key="8">
    <source>
        <dbReference type="ARBA" id="ARBA00024327"/>
    </source>
</evidence>
<dbReference type="InterPro" id="IPR002500">
    <property type="entry name" value="PAPS_reduct_dom"/>
</dbReference>
<dbReference type="InterPro" id="IPR011798">
    <property type="entry name" value="APS_reductase"/>
</dbReference>
<dbReference type="EMBL" id="CP063164">
    <property type="protein sequence ID" value="QOR61239.1"/>
    <property type="molecule type" value="Genomic_DNA"/>
</dbReference>
<dbReference type="RefSeq" id="WP_197547912.1">
    <property type="nucleotide sequence ID" value="NZ_CP063164.1"/>
</dbReference>
<evidence type="ECO:0000256" key="10">
    <source>
        <dbReference type="ARBA" id="ARBA00029514"/>
    </source>
</evidence>
<organism evidence="16 17">
    <name type="scientific">Sulfurovum indicum</name>
    <dbReference type="NCBI Taxonomy" id="2779528"/>
    <lineage>
        <taxon>Bacteria</taxon>
        <taxon>Pseudomonadati</taxon>
        <taxon>Campylobacterota</taxon>
        <taxon>Epsilonproteobacteria</taxon>
        <taxon>Campylobacterales</taxon>
        <taxon>Sulfurovaceae</taxon>
        <taxon>Sulfurovum</taxon>
    </lineage>
</organism>
<dbReference type="PANTHER" id="PTHR46482">
    <property type="entry name" value="5'-ADENYLYLSULFATE REDUCTASE 3, CHLOROPLASTIC"/>
    <property type="match status" value="1"/>
</dbReference>
<comment type="catalytic activity">
    <reaction evidence="13 14">
        <text>[thioredoxin]-disulfide + sulfite + AMP + 2 H(+) = adenosine 5'-phosphosulfate + [thioredoxin]-dithiol</text>
        <dbReference type="Rhea" id="RHEA:21976"/>
        <dbReference type="Rhea" id="RHEA-COMP:10698"/>
        <dbReference type="Rhea" id="RHEA-COMP:10700"/>
        <dbReference type="ChEBI" id="CHEBI:15378"/>
        <dbReference type="ChEBI" id="CHEBI:17359"/>
        <dbReference type="ChEBI" id="CHEBI:29950"/>
        <dbReference type="ChEBI" id="CHEBI:50058"/>
        <dbReference type="ChEBI" id="CHEBI:58243"/>
        <dbReference type="ChEBI" id="CHEBI:456215"/>
        <dbReference type="EC" id="1.8.4.10"/>
    </reaction>
</comment>
<evidence type="ECO:0000256" key="2">
    <source>
        <dbReference type="ARBA" id="ARBA00022490"/>
    </source>
</evidence>
<dbReference type="Pfam" id="PF01507">
    <property type="entry name" value="PAPS_reduct"/>
    <property type="match status" value="1"/>
</dbReference>
<dbReference type="CDD" id="cd23945">
    <property type="entry name" value="PAPS_reductase"/>
    <property type="match status" value="1"/>
</dbReference>
<dbReference type="Proteomes" id="UP000595074">
    <property type="component" value="Chromosome"/>
</dbReference>
<dbReference type="GO" id="GO:0043866">
    <property type="term" value="F:adenylyl-sulfate reductase (thioredoxin) activity"/>
    <property type="evidence" value="ECO:0007669"/>
    <property type="project" value="UniProtKB-EC"/>
</dbReference>
<evidence type="ECO:0000256" key="4">
    <source>
        <dbReference type="ARBA" id="ARBA00023002"/>
    </source>
</evidence>
<gene>
    <name evidence="14" type="primary">cysH</name>
    <name evidence="16" type="ORF">IMZ28_07200</name>
</gene>
<feature type="active site" description="Nucleophile; cysteine thiosulfonate intermediate" evidence="14">
    <location>
        <position position="228"/>
    </location>
</feature>
<dbReference type="HAMAP" id="MF_00063">
    <property type="entry name" value="CysH"/>
    <property type="match status" value="1"/>
</dbReference>
<dbReference type="NCBIfam" id="TIGR00434">
    <property type="entry name" value="cysH"/>
    <property type="match status" value="1"/>
</dbReference>
<dbReference type="PANTHER" id="PTHR46482:SF9">
    <property type="entry name" value="5'-ADENYLYLSULFATE REDUCTASE 1, CHLOROPLASTIC"/>
    <property type="match status" value="1"/>
</dbReference>
<evidence type="ECO:0000256" key="14">
    <source>
        <dbReference type="HAMAP-Rule" id="MF_00063"/>
    </source>
</evidence>
<comment type="pathway">
    <text evidence="8 14">Sulfur metabolism; hydrogen sulfide biosynthesis; sulfite from sulfate.</text>
</comment>
<dbReference type="GO" id="GO:0070814">
    <property type="term" value="P:hydrogen sulfide biosynthetic process"/>
    <property type="evidence" value="ECO:0007669"/>
    <property type="project" value="UniProtKB-UniRule"/>
</dbReference>
<evidence type="ECO:0000256" key="7">
    <source>
        <dbReference type="ARBA" id="ARBA00024298"/>
    </source>
</evidence>
<reference evidence="16 17" key="1">
    <citation type="submission" date="2020-10" db="EMBL/GenBank/DDBJ databases">
        <title>The genome of sulfurovum sp.</title>
        <authorList>
            <person name="Xie S."/>
            <person name="Shao Z."/>
            <person name="Jiang L."/>
        </authorList>
    </citation>
    <scope>NUCLEOTIDE SEQUENCE [LARGE SCALE GENOMIC DNA]</scope>
    <source>
        <strain evidence="16 17">ST-419</strain>
    </source>
</reference>
<dbReference type="PIRSF" id="PIRSF000857">
    <property type="entry name" value="PAPS_reductase"/>
    <property type="match status" value="1"/>
</dbReference>
<dbReference type="GO" id="GO:0004604">
    <property type="term" value="F:phosphoadenylyl-sulfate reductase (thioredoxin) activity"/>
    <property type="evidence" value="ECO:0007669"/>
    <property type="project" value="UniProtKB-UniRule"/>
</dbReference>
<dbReference type="GO" id="GO:0019344">
    <property type="term" value="P:cysteine biosynthetic process"/>
    <property type="evidence" value="ECO:0007669"/>
    <property type="project" value="InterPro"/>
</dbReference>
<keyword evidence="17" id="KW-1185">Reference proteome</keyword>
<evidence type="ECO:0000256" key="5">
    <source>
        <dbReference type="ARBA" id="ARBA00023004"/>
    </source>
</evidence>
<evidence type="ECO:0000256" key="13">
    <source>
        <dbReference type="ARBA" id="ARBA00048441"/>
    </source>
</evidence>
<evidence type="ECO:0000256" key="11">
    <source>
        <dbReference type="ARBA" id="ARBA00030894"/>
    </source>
</evidence>
<proteinExistence type="inferred from homology"/>
<dbReference type="KEGG" id="sinu:IMZ28_07200"/>
<dbReference type="GO" id="GO:0019379">
    <property type="term" value="P:sulfate assimilation, phosphoadenylyl sulfate reduction by phosphoadenylyl-sulfate reductase (thioredoxin)"/>
    <property type="evidence" value="ECO:0007669"/>
    <property type="project" value="UniProtKB-UniRule"/>
</dbReference>
<keyword evidence="6 14" id="KW-0411">Iron-sulfur</keyword>
<comment type="subcellular location">
    <subcellularLocation>
        <location evidence="14">Cytoplasm</location>
    </subcellularLocation>
</comment>
<dbReference type="EC" id="1.8.4.10" evidence="9 14"/>
<evidence type="ECO:0000259" key="15">
    <source>
        <dbReference type="Pfam" id="PF01507"/>
    </source>
</evidence>
<name>A0A7M1S3E4_9BACT</name>
<dbReference type="NCBIfam" id="TIGR02055">
    <property type="entry name" value="APS_reductase"/>
    <property type="match status" value="1"/>
</dbReference>
<dbReference type="NCBIfam" id="NF002537">
    <property type="entry name" value="PRK02090.1"/>
    <property type="match status" value="1"/>
</dbReference>
<feature type="binding site" evidence="14">
    <location>
        <position position="203"/>
    </location>
    <ligand>
        <name>[4Fe-4S] cluster</name>
        <dbReference type="ChEBI" id="CHEBI:49883"/>
    </ligand>
</feature>
<dbReference type="GO" id="GO:0005737">
    <property type="term" value="C:cytoplasm"/>
    <property type="evidence" value="ECO:0007669"/>
    <property type="project" value="UniProtKB-SubCell"/>
</dbReference>
<evidence type="ECO:0000256" key="6">
    <source>
        <dbReference type="ARBA" id="ARBA00023014"/>
    </source>
</evidence>
<evidence type="ECO:0000256" key="9">
    <source>
        <dbReference type="ARBA" id="ARBA00024386"/>
    </source>
</evidence>
<protein>
    <recommendedName>
        <fullName evidence="10 14">Adenosine 5'-phosphosulfate reductase</fullName>
        <shortName evidence="14">APS reductase</shortName>
        <ecNumber evidence="9 14">1.8.4.10</ecNumber>
    </recommendedName>
    <alternativeName>
        <fullName evidence="12 14">5'-adenylylsulfate reductase</fullName>
    </alternativeName>
    <alternativeName>
        <fullName evidence="11 14">Thioredoxin-dependent 5'-adenylylsulfate reductase</fullName>
    </alternativeName>
</protein>
<dbReference type="Gene3D" id="3.40.50.620">
    <property type="entry name" value="HUPs"/>
    <property type="match status" value="1"/>
</dbReference>